<proteinExistence type="predicted"/>
<dbReference type="AlphaFoldDB" id="A0A5M8PNK4"/>
<evidence type="ECO:0000313" key="2">
    <source>
        <dbReference type="EMBL" id="KAA6411035.1"/>
    </source>
</evidence>
<comment type="caution">
    <text evidence="2">The sequence shown here is derived from an EMBL/GenBank/DDBJ whole genome shotgun (WGS) entry which is preliminary data.</text>
</comment>
<protein>
    <submittedName>
        <fullName evidence="2">Uncharacterized protein</fullName>
    </submittedName>
</protein>
<organism evidence="2 3">
    <name type="scientific">Lasallia pustulata</name>
    <dbReference type="NCBI Taxonomy" id="136370"/>
    <lineage>
        <taxon>Eukaryota</taxon>
        <taxon>Fungi</taxon>
        <taxon>Dikarya</taxon>
        <taxon>Ascomycota</taxon>
        <taxon>Pezizomycotina</taxon>
        <taxon>Lecanoromycetes</taxon>
        <taxon>OSLEUM clade</taxon>
        <taxon>Umbilicariomycetidae</taxon>
        <taxon>Umbilicariales</taxon>
        <taxon>Umbilicariaceae</taxon>
        <taxon>Lasallia</taxon>
    </lineage>
</organism>
<evidence type="ECO:0000256" key="1">
    <source>
        <dbReference type="SAM" id="MobiDB-lite"/>
    </source>
</evidence>
<dbReference type="EMBL" id="VXIT01000008">
    <property type="protein sequence ID" value="KAA6411035.1"/>
    <property type="molecule type" value="Genomic_DNA"/>
</dbReference>
<accession>A0A5M8PNK4</accession>
<dbReference type="OrthoDB" id="10253744at2759"/>
<feature type="region of interest" description="Disordered" evidence="1">
    <location>
        <begin position="127"/>
        <end position="175"/>
    </location>
</feature>
<evidence type="ECO:0000313" key="3">
    <source>
        <dbReference type="Proteomes" id="UP000324767"/>
    </source>
</evidence>
<reference evidence="2 3" key="1">
    <citation type="submission" date="2019-09" db="EMBL/GenBank/DDBJ databases">
        <title>The hologenome of the rock-dwelling lichen Lasallia pustulata.</title>
        <authorList>
            <person name="Greshake Tzovaras B."/>
            <person name="Segers F."/>
            <person name="Bicker A."/>
            <person name="Dal Grande F."/>
            <person name="Otte J."/>
            <person name="Hankeln T."/>
            <person name="Schmitt I."/>
            <person name="Ebersberger I."/>
        </authorList>
    </citation>
    <scope>NUCLEOTIDE SEQUENCE [LARGE SCALE GENOMIC DNA]</scope>
    <source>
        <strain evidence="2">A1-1</strain>
    </source>
</reference>
<feature type="compositionally biased region" description="Pro residues" evidence="1">
    <location>
        <begin position="140"/>
        <end position="175"/>
    </location>
</feature>
<name>A0A5M8PNK4_9LECA</name>
<dbReference type="Proteomes" id="UP000324767">
    <property type="component" value="Unassembled WGS sequence"/>
</dbReference>
<gene>
    <name evidence="2" type="ORF">FRX48_05346</name>
</gene>
<sequence>MPQPLQKMNSSIASALRRGAAFLTPNASSDSLPKLDNSPFATAPSGQLFPQVDPAIDGQDCFDDCATCTTHLPAKWSIDEDKKLYGDVKGWSTHLLVATGKTDWVRDVEDEKGSVMEAVGKCGIKPSNGRLMLSASNMPLPSPPATPPRPPAPPPSSSSPPSPSSTTLPRPPSPT</sequence>